<reference evidence="4" key="1">
    <citation type="submission" date="2021-01" db="EMBL/GenBank/DDBJ databases">
        <authorList>
            <person name="Corre E."/>
            <person name="Pelletier E."/>
            <person name="Niang G."/>
            <person name="Scheremetjew M."/>
            <person name="Finn R."/>
            <person name="Kale V."/>
            <person name="Holt S."/>
            <person name="Cochrane G."/>
            <person name="Meng A."/>
            <person name="Brown T."/>
            <person name="Cohen L."/>
        </authorList>
    </citation>
    <scope>NUCLEOTIDE SEQUENCE</scope>
    <source>
        <strain evidence="4">CCMP 410</strain>
    </source>
</reference>
<evidence type="ECO:0000256" key="2">
    <source>
        <dbReference type="SAM" id="SignalP"/>
    </source>
</evidence>
<keyword evidence="1" id="KW-0472">Membrane</keyword>
<gene>
    <name evidence="3" type="ORF">GOCE00092_LOCUS20918</name>
    <name evidence="4" type="ORF">GOCE00092_LOCUS20919</name>
</gene>
<dbReference type="EMBL" id="HBGK01040055">
    <property type="protein sequence ID" value="CAD9299377.1"/>
    <property type="molecule type" value="Transcribed_RNA"/>
</dbReference>
<organism evidence="4">
    <name type="scientific">Grammatophora oceanica</name>
    <dbReference type="NCBI Taxonomy" id="210454"/>
    <lineage>
        <taxon>Eukaryota</taxon>
        <taxon>Sar</taxon>
        <taxon>Stramenopiles</taxon>
        <taxon>Ochrophyta</taxon>
        <taxon>Bacillariophyta</taxon>
        <taxon>Fragilariophyceae</taxon>
        <taxon>Fragilariophycidae</taxon>
        <taxon>Rhabdonematales</taxon>
        <taxon>Grammatophoraceae</taxon>
        <taxon>Grammatophora</taxon>
    </lineage>
</organism>
<dbReference type="EMBL" id="HBGK01040056">
    <property type="protein sequence ID" value="CAD9299379.1"/>
    <property type="molecule type" value="Transcribed_RNA"/>
</dbReference>
<name>A0A6U5NLW3_9STRA</name>
<sequence length="329" mass="36150">MKSTGIATVAALALLGVNAQTDVGDAGDRHTSPELEGKDVIYLSGQQRHEDGLTGKDVYHLPANYCRLNDEGVFGSPTGEATELEYAFGVETPPGADFDSIFRAVGFSVEDILLAASFPELCSYRLDKRRQLNQIYPVHAYKFDNEMKPLSTKCEPLTHVDAKCNIYKGSVLVYGDTTFLQEVIDYHLSDEETADIHDDILRIFAVGQNGILYDKSGGGLKAGAVVGIVISMLALCVGVAGFIWFERKRREENRTKSFDDTFMNAEVNIAAGESHHRTQFTTINLNENESLVMEDGRPTAYVSNDESTVLSDKFTDEDVGLRGEDGNLL</sequence>
<keyword evidence="1" id="KW-1133">Transmembrane helix</keyword>
<keyword evidence="1" id="KW-0812">Transmembrane</keyword>
<protein>
    <submittedName>
        <fullName evidence="4">Uncharacterized protein</fullName>
    </submittedName>
</protein>
<evidence type="ECO:0000313" key="3">
    <source>
        <dbReference type="EMBL" id="CAD9299377.1"/>
    </source>
</evidence>
<feature type="chain" id="PRO_5036393993" evidence="2">
    <location>
        <begin position="20"/>
        <end position="329"/>
    </location>
</feature>
<feature type="transmembrane region" description="Helical" evidence="1">
    <location>
        <begin position="222"/>
        <end position="245"/>
    </location>
</feature>
<proteinExistence type="predicted"/>
<evidence type="ECO:0000256" key="1">
    <source>
        <dbReference type="SAM" id="Phobius"/>
    </source>
</evidence>
<dbReference type="AlphaFoldDB" id="A0A6U5NLW3"/>
<evidence type="ECO:0000313" key="4">
    <source>
        <dbReference type="EMBL" id="CAD9299379.1"/>
    </source>
</evidence>
<accession>A0A6U5NLW3</accession>
<keyword evidence="2" id="KW-0732">Signal</keyword>
<feature type="signal peptide" evidence="2">
    <location>
        <begin position="1"/>
        <end position="19"/>
    </location>
</feature>